<name>A0A6C0JLM6_9ZZZZ</name>
<dbReference type="PANTHER" id="PTHR11851">
    <property type="entry name" value="METALLOPROTEASE"/>
    <property type="match status" value="1"/>
</dbReference>
<evidence type="ECO:0000259" key="2">
    <source>
        <dbReference type="Pfam" id="PF00675"/>
    </source>
</evidence>
<organism evidence="4">
    <name type="scientific">viral metagenome</name>
    <dbReference type="NCBI Taxonomy" id="1070528"/>
    <lineage>
        <taxon>unclassified sequences</taxon>
        <taxon>metagenomes</taxon>
        <taxon>organismal metagenomes</taxon>
    </lineage>
</organism>
<dbReference type="AlphaFoldDB" id="A0A6C0JLM6"/>
<proteinExistence type="inferred from homology"/>
<reference evidence="4" key="1">
    <citation type="journal article" date="2020" name="Nature">
        <title>Giant virus diversity and host interactions through global metagenomics.</title>
        <authorList>
            <person name="Schulz F."/>
            <person name="Roux S."/>
            <person name="Paez-Espino D."/>
            <person name="Jungbluth S."/>
            <person name="Walsh D.A."/>
            <person name="Denef V.J."/>
            <person name="McMahon K.D."/>
            <person name="Konstantinidis K.T."/>
            <person name="Eloe-Fadrosh E.A."/>
            <person name="Kyrpides N.C."/>
            <person name="Woyke T."/>
        </authorList>
    </citation>
    <scope>NUCLEOTIDE SEQUENCE</scope>
    <source>
        <strain evidence="4">GVMAG-M-3300027708-5</strain>
    </source>
</reference>
<dbReference type="Gene3D" id="3.30.830.10">
    <property type="entry name" value="Metalloenzyme, LuxS/M16 peptidase-like"/>
    <property type="match status" value="2"/>
</dbReference>
<dbReference type="SUPFAM" id="SSF63411">
    <property type="entry name" value="LuxS/MPP-like metallohydrolase"/>
    <property type="match status" value="2"/>
</dbReference>
<dbReference type="Pfam" id="PF05193">
    <property type="entry name" value="Peptidase_M16_C"/>
    <property type="match status" value="1"/>
</dbReference>
<dbReference type="InterPro" id="IPR007863">
    <property type="entry name" value="Peptidase_M16_C"/>
</dbReference>
<dbReference type="Pfam" id="PF00675">
    <property type="entry name" value="Peptidase_M16"/>
    <property type="match status" value="1"/>
</dbReference>
<dbReference type="PANTHER" id="PTHR11851:SF49">
    <property type="entry name" value="MITOCHONDRIAL-PROCESSING PEPTIDASE SUBUNIT ALPHA"/>
    <property type="match status" value="1"/>
</dbReference>
<evidence type="ECO:0000259" key="3">
    <source>
        <dbReference type="Pfam" id="PF05193"/>
    </source>
</evidence>
<dbReference type="EMBL" id="MN740404">
    <property type="protein sequence ID" value="QHU04738.1"/>
    <property type="molecule type" value="Genomic_DNA"/>
</dbReference>
<comment type="similarity">
    <text evidence="1">Belongs to the peptidase M16 family.</text>
</comment>
<dbReference type="InterPro" id="IPR011765">
    <property type="entry name" value="Pept_M16_N"/>
</dbReference>
<dbReference type="GO" id="GO:0046872">
    <property type="term" value="F:metal ion binding"/>
    <property type="evidence" value="ECO:0007669"/>
    <property type="project" value="InterPro"/>
</dbReference>
<accession>A0A6C0JLM6</accession>
<dbReference type="InterPro" id="IPR050361">
    <property type="entry name" value="MPP/UQCRC_Complex"/>
</dbReference>
<evidence type="ECO:0000256" key="1">
    <source>
        <dbReference type="ARBA" id="ARBA00007261"/>
    </source>
</evidence>
<evidence type="ECO:0008006" key="5">
    <source>
        <dbReference type="Google" id="ProtNLM"/>
    </source>
</evidence>
<feature type="domain" description="Peptidase M16 N-terminal" evidence="2">
    <location>
        <begin position="21"/>
        <end position="160"/>
    </location>
</feature>
<dbReference type="InterPro" id="IPR011249">
    <property type="entry name" value="Metalloenz_LuxS/M16"/>
</dbReference>
<evidence type="ECO:0000313" key="4">
    <source>
        <dbReference type="EMBL" id="QHU04738.1"/>
    </source>
</evidence>
<sequence>MKSQISETTFPNGFRLIYEESKSSLPITTIYVFCNLGAIHETEGVRGASHAIEHMCFKGTKKIPNTKAVFREYDKIGAYFNAFTVKRYTCFTIKCDSNYAQNSIEIVGDIMIHSKFSRADYARELPVVVEENNNNFNSAEYLIFHDMYRQLYQGTVYENPVDDLSYHEKGNLEYDDVVALYHRHYQPQNMIMSVVSDLPMHHILRFLKGSDFLRRQKIVDQAFSTIPLVPVIYKGLDANVGIQYNLREKKGITNTLLAIGFRTCPRTSEDKYVLDLMRVALSESSGRLFEILRVKNSVVYSSRVETEYHELGGAFVFFSKTDSHKLMRFQKHKGLLPLFVDIVRNFIKHGLTEEELTMAKGFMRGELLLELEGQLSQVQYNGEEVLYGHSSTGHTGSTGPTGSIIPYDELFERFYKPIRMSDVKRVISKYFVADNICVCLVSDKLPTLEIVKKECEKIVV</sequence>
<protein>
    <recommendedName>
        <fullName evidence="5">Peptidase M16 N-terminal domain-containing protein</fullName>
    </recommendedName>
</protein>
<feature type="domain" description="Peptidase M16 C-terminal" evidence="3">
    <location>
        <begin position="172"/>
        <end position="360"/>
    </location>
</feature>